<keyword evidence="1" id="KW-0812">Transmembrane</keyword>
<evidence type="ECO:0000313" key="3">
    <source>
        <dbReference type="Proteomes" id="UP000663419"/>
    </source>
</evidence>
<protein>
    <submittedName>
        <fullName evidence="2">Uncharacterized protein</fullName>
    </submittedName>
</protein>
<name>A0A8A1LCE9_AJEC8</name>
<evidence type="ECO:0000256" key="1">
    <source>
        <dbReference type="SAM" id="Phobius"/>
    </source>
</evidence>
<dbReference type="AlphaFoldDB" id="A0A8A1LCE9"/>
<feature type="transmembrane region" description="Helical" evidence="1">
    <location>
        <begin position="47"/>
        <end position="72"/>
    </location>
</feature>
<keyword evidence="1" id="KW-0472">Membrane</keyword>
<dbReference type="Proteomes" id="UP000663419">
    <property type="component" value="Chromosome 2"/>
</dbReference>
<gene>
    <name evidence="2" type="ORF">I7I53_07109</name>
</gene>
<keyword evidence="1" id="KW-1133">Transmembrane helix</keyword>
<proteinExistence type="predicted"/>
<accession>A0A8A1LCE9</accession>
<reference evidence="2" key="1">
    <citation type="submission" date="2021-01" db="EMBL/GenBank/DDBJ databases">
        <title>Chromosome-level genome assembly of a human fungal pathogen reveals clustering of transcriptionally co-regulated genes.</title>
        <authorList>
            <person name="Voorhies M."/>
            <person name="Cohen S."/>
            <person name="Shea T.P."/>
            <person name="Petrus S."/>
            <person name="Munoz J.F."/>
            <person name="Poplawski S."/>
            <person name="Goldman W.E."/>
            <person name="Michael T."/>
            <person name="Cuomo C.A."/>
            <person name="Sil A."/>
            <person name="Beyhan S."/>
        </authorList>
    </citation>
    <scope>NUCLEOTIDE SEQUENCE</scope>
    <source>
        <strain evidence="2">H88</strain>
    </source>
</reference>
<organism evidence="2 3">
    <name type="scientific">Ajellomyces capsulatus (strain H88)</name>
    <name type="common">Darling's disease fungus</name>
    <name type="synonym">Histoplasma capsulatum</name>
    <dbReference type="NCBI Taxonomy" id="544711"/>
    <lineage>
        <taxon>Eukaryota</taxon>
        <taxon>Fungi</taxon>
        <taxon>Dikarya</taxon>
        <taxon>Ascomycota</taxon>
        <taxon>Pezizomycotina</taxon>
        <taxon>Eurotiomycetes</taxon>
        <taxon>Eurotiomycetidae</taxon>
        <taxon>Onygenales</taxon>
        <taxon>Ajellomycetaceae</taxon>
        <taxon>Histoplasma</taxon>
    </lineage>
</organism>
<dbReference type="VEuPathDB" id="FungiDB:I7I53_07109"/>
<dbReference type="EMBL" id="CP069103">
    <property type="protein sequence ID" value="QSS51719.1"/>
    <property type="molecule type" value="Genomic_DNA"/>
</dbReference>
<evidence type="ECO:0000313" key="2">
    <source>
        <dbReference type="EMBL" id="QSS51719.1"/>
    </source>
</evidence>
<sequence length="166" mass="18851">METPVVSTTNVYKSERHLDKGSIYKMPFINKKLFLNVYTQFLTKMDFFSLFVTLLWCLPFLSTAVPVADPVAEPEMHLEKRKSAQTCKIVNLNKGQYVNCRYGATTKAGNIFAFSKGDKLIFSCKKKGQCVKGNCTWDRVTLYGTTCYVNGYFTDNNCSSKKLPKC</sequence>